<evidence type="ECO:0000256" key="6">
    <source>
        <dbReference type="ARBA" id="ARBA00022989"/>
    </source>
</evidence>
<keyword evidence="7 8" id="KW-0472">Membrane</keyword>
<feature type="transmembrane region" description="Helical" evidence="8">
    <location>
        <begin position="187"/>
        <end position="204"/>
    </location>
</feature>
<feature type="transmembrane region" description="Helical" evidence="8">
    <location>
        <begin position="72"/>
        <end position="90"/>
    </location>
</feature>
<comment type="subcellular location">
    <subcellularLocation>
        <location evidence="1 8">Cell membrane</location>
        <topology evidence="1 8">Multi-pass membrane protein</topology>
    </subcellularLocation>
</comment>
<sequence length="238" mass="24785">MSTGIFLLVAATVAVAAFIQGTVGVGFALVVAPVVGMVAPELLPVALLILMLPLNCYVTWREHPELDKTGAGWITAGRTVGALIGLWIIAQITQHELNLLIGASTILAAVISLCAPSFAPGRKAFMAAGVVTGVTETATGIGGPALAMVYQHQRAPILRSTIALCFALGEIISLVLLCAMGRVTPDLFVSAIALVPAVVVGAYLSRFSHHRFDGKVLRTSVMAFAIVSGTVMLYQSMS</sequence>
<dbReference type="InterPro" id="IPR052017">
    <property type="entry name" value="TSUP"/>
</dbReference>
<evidence type="ECO:0000256" key="7">
    <source>
        <dbReference type="ARBA" id="ARBA00023136"/>
    </source>
</evidence>
<protein>
    <recommendedName>
        <fullName evidence="8">Probable membrane transporter protein</fullName>
    </recommendedName>
</protein>
<feature type="transmembrane region" description="Helical" evidence="8">
    <location>
        <begin position="125"/>
        <end position="150"/>
    </location>
</feature>
<feature type="transmembrane region" description="Helical" evidence="8">
    <location>
        <begin position="97"/>
        <end position="119"/>
    </location>
</feature>
<dbReference type="Pfam" id="PF01925">
    <property type="entry name" value="TauE"/>
    <property type="match status" value="1"/>
</dbReference>
<dbReference type="EMBL" id="REGR01000003">
    <property type="protein sequence ID" value="RXZ44532.1"/>
    <property type="molecule type" value="Genomic_DNA"/>
</dbReference>
<comment type="similarity">
    <text evidence="2 8">Belongs to the 4-toluene sulfonate uptake permease (TSUP) (TC 2.A.102) family.</text>
</comment>
<feature type="transmembrane region" description="Helical" evidence="8">
    <location>
        <begin position="162"/>
        <end position="181"/>
    </location>
</feature>
<evidence type="ECO:0000313" key="10">
    <source>
        <dbReference type="Proteomes" id="UP000290682"/>
    </source>
</evidence>
<gene>
    <name evidence="9" type="ORF">EBB06_05375</name>
</gene>
<keyword evidence="3" id="KW-0813">Transport</keyword>
<feature type="transmembrane region" description="Helical" evidence="8">
    <location>
        <begin position="216"/>
        <end position="234"/>
    </location>
</feature>
<dbReference type="InterPro" id="IPR002781">
    <property type="entry name" value="TM_pro_TauE-like"/>
</dbReference>
<comment type="caution">
    <text evidence="9">The sequence shown here is derived from an EMBL/GenBank/DDBJ whole genome shotgun (WGS) entry which is preliminary data.</text>
</comment>
<keyword evidence="6 8" id="KW-1133">Transmembrane helix</keyword>
<dbReference type="PANTHER" id="PTHR30269">
    <property type="entry name" value="TRANSMEMBRANE PROTEIN YFCA"/>
    <property type="match status" value="1"/>
</dbReference>
<organism evidence="9 10">
    <name type="scientific">Crenobacter cavernae</name>
    <dbReference type="NCBI Taxonomy" id="2290923"/>
    <lineage>
        <taxon>Bacteria</taxon>
        <taxon>Pseudomonadati</taxon>
        <taxon>Pseudomonadota</taxon>
        <taxon>Betaproteobacteria</taxon>
        <taxon>Neisseriales</taxon>
        <taxon>Neisseriaceae</taxon>
        <taxon>Crenobacter</taxon>
    </lineage>
</organism>
<evidence type="ECO:0000256" key="1">
    <source>
        <dbReference type="ARBA" id="ARBA00004651"/>
    </source>
</evidence>
<evidence type="ECO:0000256" key="8">
    <source>
        <dbReference type="RuleBase" id="RU363041"/>
    </source>
</evidence>
<evidence type="ECO:0000256" key="2">
    <source>
        <dbReference type="ARBA" id="ARBA00009142"/>
    </source>
</evidence>
<proteinExistence type="inferred from homology"/>
<reference evidence="9 10" key="1">
    <citation type="submission" date="2018-10" db="EMBL/GenBank/DDBJ databases">
        <title>Draft genome of Fastidiocella sp. strain 375T, a bacterium isolated from a karstic cave dripping water.</title>
        <authorList>
            <person name="Coelho C."/>
            <person name="Verissimo A."/>
            <person name="Tiago I."/>
        </authorList>
    </citation>
    <scope>NUCLEOTIDE SEQUENCE [LARGE SCALE GENOMIC DNA]</scope>
    <source>
        <strain evidence="9 10">CAVE-375</strain>
    </source>
</reference>
<evidence type="ECO:0000313" key="9">
    <source>
        <dbReference type="EMBL" id="RXZ44532.1"/>
    </source>
</evidence>
<evidence type="ECO:0000256" key="3">
    <source>
        <dbReference type="ARBA" id="ARBA00022448"/>
    </source>
</evidence>
<accession>A0ABY0FED9</accession>
<dbReference type="RefSeq" id="WP_129212083.1">
    <property type="nucleotide sequence ID" value="NZ_REGR01000003.1"/>
</dbReference>
<keyword evidence="5 8" id="KW-0812">Transmembrane</keyword>
<keyword evidence="10" id="KW-1185">Reference proteome</keyword>
<evidence type="ECO:0000256" key="4">
    <source>
        <dbReference type="ARBA" id="ARBA00022475"/>
    </source>
</evidence>
<keyword evidence="4 8" id="KW-1003">Cell membrane</keyword>
<dbReference type="Proteomes" id="UP000290682">
    <property type="component" value="Unassembled WGS sequence"/>
</dbReference>
<name>A0ABY0FED9_9NEIS</name>
<evidence type="ECO:0000256" key="5">
    <source>
        <dbReference type="ARBA" id="ARBA00022692"/>
    </source>
</evidence>
<feature type="transmembrane region" description="Helical" evidence="8">
    <location>
        <begin position="6"/>
        <end position="30"/>
    </location>
</feature>
<dbReference type="PANTHER" id="PTHR30269:SF37">
    <property type="entry name" value="MEMBRANE TRANSPORTER PROTEIN"/>
    <property type="match status" value="1"/>
</dbReference>